<dbReference type="GO" id="GO:0001682">
    <property type="term" value="P:tRNA 5'-leader removal"/>
    <property type="evidence" value="ECO:0007669"/>
    <property type="project" value="InterPro"/>
</dbReference>
<dbReference type="PANTHER" id="PTHR15396">
    <property type="entry name" value="RIBONUCLEASE P PROTEIN SUBUNIT P40"/>
    <property type="match status" value="1"/>
</dbReference>
<dbReference type="InterPro" id="IPR013893">
    <property type="entry name" value="RNase_P_Rpp40"/>
</dbReference>
<organism evidence="1 2">
    <name type="scientific">Imshaugia aleurites</name>
    <dbReference type="NCBI Taxonomy" id="172621"/>
    <lineage>
        <taxon>Eukaryota</taxon>
        <taxon>Fungi</taxon>
        <taxon>Dikarya</taxon>
        <taxon>Ascomycota</taxon>
        <taxon>Pezizomycotina</taxon>
        <taxon>Lecanoromycetes</taxon>
        <taxon>OSLEUM clade</taxon>
        <taxon>Lecanoromycetidae</taxon>
        <taxon>Lecanorales</taxon>
        <taxon>Lecanorineae</taxon>
        <taxon>Parmeliaceae</taxon>
        <taxon>Imshaugia</taxon>
    </lineage>
</organism>
<reference evidence="1" key="1">
    <citation type="submission" date="2021-03" db="EMBL/GenBank/DDBJ databases">
        <authorList>
            <person name="Tagirdzhanova G."/>
        </authorList>
    </citation>
    <scope>NUCLEOTIDE SEQUENCE</scope>
</reference>
<proteinExistence type="predicted"/>
<dbReference type="PANTHER" id="PTHR15396:SF1">
    <property type="entry name" value="RIBONUCLEASE P PROTEIN SUBUNIT P40"/>
    <property type="match status" value="1"/>
</dbReference>
<evidence type="ECO:0000313" key="2">
    <source>
        <dbReference type="Proteomes" id="UP000664534"/>
    </source>
</evidence>
<dbReference type="GO" id="GO:0004526">
    <property type="term" value="F:ribonuclease P activity"/>
    <property type="evidence" value="ECO:0007669"/>
    <property type="project" value="TreeGrafter"/>
</dbReference>
<dbReference type="Proteomes" id="UP000664534">
    <property type="component" value="Unassembled WGS sequence"/>
</dbReference>
<accession>A0A8H3IDB8</accession>
<sequence>MFSFLDPKSPASKAYVSHGTLPPYVDPEQPPSKKKPFSTISSLSFIHTVQLVLPQELYDVVWKDVEAKISNTQYSRVIMSLSEILEGDFFNKYIKIGNILMLSEGRPGVDDCFSLKDGILRLELAKDRYERCGLVGESIRDAGRKHIKTRYAVELDLRPSSMLHGKKGFERIVWAFKNVLTQSVTWLFHDFNSSTEHDAPITKHHPVIKECSLQQRTTARVRVPNLTPPYPSDSNDGFEYWTLGIYEWLGLVTMESPRILSEDIIDPFLSRYEVPHNDSRKAFNVVTLTWTGFIPALWLKNLMVYLSCAKTTNWKGQSKEDFFALSAHSFKTAVADQKDACTVLCLLDGSMNSHNVVAAADKIKESGDLKAVERQGKEYVLWELSLG</sequence>
<keyword evidence="2" id="KW-1185">Reference proteome</keyword>
<evidence type="ECO:0000313" key="1">
    <source>
        <dbReference type="EMBL" id="CAF9909444.1"/>
    </source>
</evidence>
<gene>
    <name evidence="1" type="ORF">IMSHALPRED_008363</name>
</gene>
<name>A0A8H3IDB8_9LECA</name>
<dbReference type="GO" id="GO:0000172">
    <property type="term" value="C:ribonuclease MRP complex"/>
    <property type="evidence" value="ECO:0007669"/>
    <property type="project" value="TreeGrafter"/>
</dbReference>
<dbReference type="Pfam" id="PF08584">
    <property type="entry name" value="Ribonuc_P_40"/>
    <property type="match status" value="1"/>
</dbReference>
<dbReference type="GO" id="GO:0000447">
    <property type="term" value="P:endonucleolytic cleavage in ITS1 to separate SSU-rRNA from 5.8S rRNA and LSU-rRNA from tricistronic rRNA transcript (SSU-rRNA, 5.8S rRNA, LSU-rRNA)"/>
    <property type="evidence" value="ECO:0007669"/>
    <property type="project" value="TreeGrafter"/>
</dbReference>
<dbReference type="GO" id="GO:0030681">
    <property type="term" value="C:multimeric ribonuclease P complex"/>
    <property type="evidence" value="ECO:0007669"/>
    <property type="project" value="TreeGrafter"/>
</dbReference>
<dbReference type="AlphaFoldDB" id="A0A8H3IDB8"/>
<dbReference type="GO" id="GO:0000171">
    <property type="term" value="F:ribonuclease MRP activity"/>
    <property type="evidence" value="ECO:0007669"/>
    <property type="project" value="TreeGrafter"/>
</dbReference>
<dbReference type="EMBL" id="CAJPDT010000006">
    <property type="protein sequence ID" value="CAF9909444.1"/>
    <property type="molecule type" value="Genomic_DNA"/>
</dbReference>
<protein>
    <submittedName>
        <fullName evidence="1">Uncharacterized protein</fullName>
    </submittedName>
</protein>
<dbReference type="OrthoDB" id="63112at2759"/>
<comment type="caution">
    <text evidence="1">The sequence shown here is derived from an EMBL/GenBank/DDBJ whole genome shotgun (WGS) entry which is preliminary data.</text>
</comment>